<name>A0ABP8K5E4_9MICO</name>
<evidence type="ECO:0000313" key="1">
    <source>
        <dbReference type="EMBL" id="GAA4400663.1"/>
    </source>
</evidence>
<dbReference type="Proteomes" id="UP001500945">
    <property type="component" value="Unassembled WGS sequence"/>
</dbReference>
<comment type="caution">
    <text evidence="1">The sequence shown here is derived from an EMBL/GenBank/DDBJ whole genome shotgun (WGS) entry which is preliminary data.</text>
</comment>
<dbReference type="Gene3D" id="3.40.50.720">
    <property type="entry name" value="NAD(P)-binding Rossmann-like Domain"/>
    <property type="match status" value="1"/>
</dbReference>
<dbReference type="EMBL" id="BAABGM010000004">
    <property type="protein sequence ID" value="GAA4400663.1"/>
    <property type="molecule type" value="Genomic_DNA"/>
</dbReference>
<accession>A0ABP8K5E4</accession>
<dbReference type="Pfam" id="PF13602">
    <property type="entry name" value="ADH_zinc_N_2"/>
    <property type="match status" value="1"/>
</dbReference>
<gene>
    <name evidence="1" type="ORF">GCM10023168_09640</name>
</gene>
<sequence>MVVPQAVPDAEALERVAELVAAQRVRPVIDRRFRLEDAAHAIRYMETEHTSGKVVVTTA</sequence>
<organism evidence="1 2">
    <name type="scientific">Fodinibacter luteus</name>
    <dbReference type="NCBI Taxonomy" id="552064"/>
    <lineage>
        <taxon>Bacteria</taxon>
        <taxon>Bacillati</taxon>
        <taxon>Actinomycetota</taxon>
        <taxon>Actinomycetes</taxon>
        <taxon>Micrococcales</taxon>
        <taxon>Intrasporangiaceae</taxon>
        <taxon>Fodinibacter (ex Wang et al. 2009)</taxon>
    </lineage>
</organism>
<proteinExistence type="predicted"/>
<evidence type="ECO:0008006" key="3">
    <source>
        <dbReference type="Google" id="ProtNLM"/>
    </source>
</evidence>
<dbReference type="Gene3D" id="3.90.180.10">
    <property type="entry name" value="Medium-chain alcohol dehydrogenases, catalytic domain"/>
    <property type="match status" value="1"/>
</dbReference>
<protein>
    <recommendedName>
        <fullName evidence="3">Zinc-binding dehydrogenase</fullName>
    </recommendedName>
</protein>
<keyword evidence="2" id="KW-1185">Reference proteome</keyword>
<reference evidence="2" key="1">
    <citation type="journal article" date="2019" name="Int. J. Syst. Evol. Microbiol.">
        <title>The Global Catalogue of Microorganisms (GCM) 10K type strain sequencing project: providing services to taxonomists for standard genome sequencing and annotation.</title>
        <authorList>
            <consortium name="The Broad Institute Genomics Platform"/>
            <consortium name="The Broad Institute Genome Sequencing Center for Infectious Disease"/>
            <person name="Wu L."/>
            <person name="Ma J."/>
        </authorList>
    </citation>
    <scope>NUCLEOTIDE SEQUENCE [LARGE SCALE GENOMIC DNA]</scope>
    <source>
        <strain evidence="2">JCM 17809</strain>
    </source>
</reference>
<evidence type="ECO:0000313" key="2">
    <source>
        <dbReference type="Proteomes" id="UP001500945"/>
    </source>
</evidence>